<organism evidence="3 4">
    <name type="scientific">Saponaria officinalis</name>
    <name type="common">Common soapwort</name>
    <name type="synonym">Lychnis saponaria</name>
    <dbReference type="NCBI Taxonomy" id="3572"/>
    <lineage>
        <taxon>Eukaryota</taxon>
        <taxon>Viridiplantae</taxon>
        <taxon>Streptophyta</taxon>
        <taxon>Embryophyta</taxon>
        <taxon>Tracheophyta</taxon>
        <taxon>Spermatophyta</taxon>
        <taxon>Magnoliopsida</taxon>
        <taxon>eudicotyledons</taxon>
        <taxon>Gunneridae</taxon>
        <taxon>Pentapetalae</taxon>
        <taxon>Caryophyllales</taxon>
        <taxon>Caryophyllaceae</taxon>
        <taxon>Caryophylleae</taxon>
        <taxon>Saponaria</taxon>
    </lineage>
</organism>
<gene>
    <name evidence="3" type="ORF">RND81_13G217100</name>
</gene>
<feature type="region of interest" description="Disordered" evidence="2">
    <location>
        <begin position="524"/>
        <end position="556"/>
    </location>
</feature>
<feature type="coiled-coil region" evidence="1">
    <location>
        <begin position="184"/>
        <end position="218"/>
    </location>
</feature>
<comment type="caution">
    <text evidence="3">The sequence shown here is derived from an EMBL/GenBank/DDBJ whole genome shotgun (WGS) entry which is preliminary data.</text>
</comment>
<feature type="compositionally biased region" description="Acidic residues" evidence="2">
    <location>
        <begin position="527"/>
        <end position="537"/>
    </location>
</feature>
<dbReference type="Proteomes" id="UP001443914">
    <property type="component" value="Unassembled WGS sequence"/>
</dbReference>
<dbReference type="EMBL" id="JBDFQZ010000013">
    <property type="protein sequence ID" value="KAK9670676.1"/>
    <property type="molecule type" value="Genomic_DNA"/>
</dbReference>
<protein>
    <submittedName>
        <fullName evidence="3">Uncharacterized protein</fullName>
    </submittedName>
</protein>
<dbReference type="Gene3D" id="1.10.287.1490">
    <property type="match status" value="1"/>
</dbReference>
<evidence type="ECO:0000313" key="4">
    <source>
        <dbReference type="Proteomes" id="UP001443914"/>
    </source>
</evidence>
<proteinExistence type="predicted"/>
<accession>A0AAW1H0Z2</accession>
<keyword evidence="4" id="KW-1185">Reference proteome</keyword>
<sequence length="642" mass="74476">MEKVQEELEEAKAEIEKLQCNLNYKECIINQLSSTNDAQRVENSEKLRNLEEVNRQLMLSLDEANAESREKELKLEALVEETENLKAAVSVLQNKRAGVENGDNSPTERMLGGGDLVQELEDKTRKLEDEFKWKVEQFRHLEEAHEKLRDQLSSSRNEWDMEKSSLVDEISRLQTSLDDGQSVVEGLKSELAMVKQALENEESKRKRLEGEVSEMKMSLESGTNERWEGKMEMECSTAENGDEEIADLRHSLRVKEMEYKDVEYKAKKLEKENQEILASLKELQEAQIPRAVPTPSSWAKLRGKLKSLEQIHRDCAANLKAKEAEWRCQSEKLSRELNQCSSSLKIKDGAIEELKKELDDCNCNLTQLKMQNEELSLMLQLLRSEVSESECDKEGGLIHLMGQLEKAREEKLSMIKELEEATEKERQLRDELQQVNDVIDTIDSELTDVTNQGSELEYELQRWISLAERLKMQFDESQEIRKELEDSLIAQAQVEEMFNREAEEKDRRISNLEQQILLMDEEIRIGEDDEDQEYDDEVVGRDQDEESLHGTEDDDEDDRLHLDLLARELELAILAHITEERTRMHQQSLQEDGFYHENMRLDGLDGIDAMCSSKENADQQNWAMNKTVESTIDERSPFRVLN</sequence>
<name>A0AAW1H0Z2_SAPOF</name>
<feature type="coiled-coil region" evidence="1">
    <location>
        <begin position="252"/>
        <end position="522"/>
    </location>
</feature>
<keyword evidence="1" id="KW-0175">Coiled coil</keyword>
<reference evidence="3" key="1">
    <citation type="submission" date="2024-03" db="EMBL/GenBank/DDBJ databases">
        <title>WGS assembly of Saponaria officinalis var. Norfolk2.</title>
        <authorList>
            <person name="Jenkins J."/>
            <person name="Shu S."/>
            <person name="Grimwood J."/>
            <person name="Barry K."/>
            <person name="Goodstein D."/>
            <person name="Schmutz J."/>
            <person name="Leebens-Mack J."/>
            <person name="Osbourn A."/>
        </authorList>
    </citation>
    <scope>NUCLEOTIDE SEQUENCE [LARGE SCALE GENOMIC DNA]</scope>
    <source>
        <strain evidence="3">JIC</strain>
    </source>
</reference>
<dbReference type="PANTHER" id="PTHR45287">
    <property type="entry name" value="OS03G0691500 PROTEIN"/>
    <property type="match status" value="1"/>
</dbReference>
<dbReference type="InterPro" id="IPR040262">
    <property type="entry name" value="At4g38062-like"/>
</dbReference>
<evidence type="ECO:0000313" key="3">
    <source>
        <dbReference type="EMBL" id="KAK9670676.1"/>
    </source>
</evidence>
<evidence type="ECO:0000256" key="2">
    <source>
        <dbReference type="SAM" id="MobiDB-lite"/>
    </source>
</evidence>
<feature type="compositionally biased region" description="Basic and acidic residues" evidence="2">
    <location>
        <begin position="538"/>
        <end position="551"/>
    </location>
</feature>
<dbReference type="PANTHER" id="PTHR45287:SF4">
    <property type="entry name" value="OS03G0691500 PROTEIN"/>
    <property type="match status" value="1"/>
</dbReference>
<dbReference type="AlphaFoldDB" id="A0AAW1H0Z2"/>
<feature type="coiled-coil region" evidence="1">
    <location>
        <begin position="1"/>
        <end position="158"/>
    </location>
</feature>
<evidence type="ECO:0000256" key="1">
    <source>
        <dbReference type="SAM" id="Coils"/>
    </source>
</evidence>